<feature type="region of interest" description="Disordered" evidence="1">
    <location>
        <begin position="159"/>
        <end position="223"/>
    </location>
</feature>
<comment type="caution">
    <text evidence="3">The sequence shown here is derived from an EMBL/GenBank/DDBJ whole genome shotgun (WGS) entry which is preliminary data.</text>
</comment>
<evidence type="ECO:0000256" key="2">
    <source>
        <dbReference type="SAM" id="SignalP"/>
    </source>
</evidence>
<dbReference type="Proteomes" id="UP000265750">
    <property type="component" value="Unassembled WGS sequence"/>
</dbReference>
<evidence type="ECO:0000313" key="3">
    <source>
        <dbReference type="EMBL" id="RIX99588.1"/>
    </source>
</evidence>
<feature type="chain" id="PRO_5017278868" description="DUF3035 domain-containing protein" evidence="2">
    <location>
        <begin position="20"/>
        <end position="223"/>
    </location>
</feature>
<feature type="region of interest" description="Disordered" evidence="1">
    <location>
        <begin position="54"/>
        <end position="114"/>
    </location>
</feature>
<organism evidence="3 4">
    <name type="scientific">Aureimonas flava</name>
    <dbReference type="NCBI Taxonomy" id="2320271"/>
    <lineage>
        <taxon>Bacteria</taxon>
        <taxon>Pseudomonadati</taxon>
        <taxon>Pseudomonadota</taxon>
        <taxon>Alphaproteobacteria</taxon>
        <taxon>Hyphomicrobiales</taxon>
        <taxon>Aurantimonadaceae</taxon>
        <taxon>Aureimonas</taxon>
    </lineage>
</organism>
<name>A0A3A1WR29_9HYPH</name>
<gene>
    <name evidence="3" type="ORF">D3218_14035</name>
</gene>
<feature type="signal peptide" evidence="2">
    <location>
        <begin position="1"/>
        <end position="19"/>
    </location>
</feature>
<dbReference type="PROSITE" id="PS51257">
    <property type="entry name" value="PROKAR_LIPOPROTEIN"/>
    <property type="match status" value="1"/>
</dbReference>
<feature type="compositionally biased region" description="Basic and acidic residues" evidence="1">
    <location>
        <begin position="56"/>
        <end position="74"/>
    </location>
</feature>
<evidence type="ECO:0000313" key="4">
    <source>
        <dbReference type="Proteomes" id="UP000265750"/>
    </source>
</evidence>
<proteinExistence type="predicted"/>
<dbReference type="OrthoDB" id="7835439at2"/>
<accession>A0A3A1WR29</accession>
<evidence type="ECO:0008006" key="5">
    <source>
        <dbReference type="Google" id="ProtNLM"/>
    </source>
</evidence>
<dbReference type="AlphaFoldDB" id="A0A3A1WR29"/>
<sequence>MTHTTVRAGLRLLAIGAAAAALTGCMGPTYGTGTSQGQQLFNDLDGILTLGSTNRTRVDYSPRPELVKSPKRDALPPPRDGATAVADANWPESPEQRRARLRAAAPDGSDSALPVGFMTADKEGMERETASVGSTVGRRTELEGSWISAKAMAGQRVAANERSRIGRQGDPNQRRYLSEPPLTYRQPAATAPVGDQGVDEDVKQRRAGGTTTVGSKLKNLWPF</sequence>
<keyword evidence="4" id="KW-1185">Reference proteome</keyword>
<reference evidence="4" key="1">
    <citation type="submission" date="2018-09" db="EMBL/GenBank/DDBJ databases">
        <authorList>
            <person name="Tuo L."/>
        </authorList>
    </citation>
    <scope>NUCLEOTIDE SEQUENCE [LARGE SCALE GENOMIC DNA]</scope>
    <source>
        <strain evidence="4">M2BS4Y-1</strain>
    </source>
</reference>
<keyword evidence="2" id="KW-0732">Signal</keyword>
<dbReference type="EMBL" id="QYRN01000007">
    <property type="protein sequence ID" value="RIX99588.1"/>
    <property type="molecule type" value="Genomic_DNA"/>
</dbReference>
<evidence type="ECO:0000256" key="1">
    <source>
        <dbReference type="SAM" id="MobiDB-lite"/>
    </source>
</evidence>
<dbReference type="RefSeq" id="WP_119540720.1">
    <property type="nucleotide sequence ID" value="NZ_QYRN01000007.1"/>
</dbReference>
<protein>
    <recommendedName>
        <fullName evidence="5">DUF3035 domain-containing protein</fullName>
    </recommendedName>
</protein>